<dbReference type="Gene3D" id="1.10.418.10">
    <property type="entry name" value="Calponin-like domain"/>
    <property type="match status" value="1"/>
</dbReference>
<dbReference type="InterPro" id="IPR017868">
    <property type="entry name" value="Filamin/ABP280_repeat-like"/>
</dbReference>
<feature type="transmembrane region" description="Helical" evidence="2">
    <location>
        <begin position="25"/>
        <end position="47"/>
    </location>
</feature>
<evidence type="ECO:0000313" key="4">
    <source>
        <dbReference type="Proteomes" id="UP001154078"/>
    </source>
</evidence>
<dbReference type="PROSITE" id="PS50194">
    <property type="entry name" value="FILAMIN_REPEAT"/>
    <property type="match status" value="1"/>
</dbReference>
<keyword evidence="2" id="KW-1133">Transmembrane helix</keyword>
<gene>
    <name evidence="3" type="ORF">MELIAE_LOCUS9118</name>
</gene>
<evidence type="ECO:0008006" key="5">
    <source>
        <dbReference type="Google" id="ProtNLM"/>
    </source>
</evidence>
<dbReference type="SUPFAM" id="SSF47576">
    <property type="entry name" value="Calponin-homology domain, CH-domain"/>
    <property type="match status" value="1"/>
</dbReference>
<keyword evidence="2" id="KW-0472">Membrane</keyword>
<evidence type="ECO:0000256" key="2">
    <source>
        <dbReference type="SAM" id="Phobius"/>
    </source>
</evidence>
<evidence type="ECO:0000313" key="3">
    <source>
        <dbReference type="EMBL" id="CAH0558883.1"/>
    </source>
</evidence>
<dbReference type="Gene3D" id="2.60.40.10">
    <property type="entry name" value="Immunoglobulins"/>
    <property type="match status" value="1"/>
</dbReference>
<dbReference type="SUPFAM" id="SSF81296">
    <property type="entry name" value="E set domains"/>
    <property type="match status" value="1"/>
</dbReference>
<dbReference type="InterPro" id="IPR013783">
    <property type="entry name" value="Ig-like_fold"/>
</dbReference>
<proteinExistence type="predicted"/>
<dbReference type="AlphaFoldDB" id="A0A9P0BAJ6"/>
<dbReference type="EMBL" id="OV121137">
    <property type="protein sequence ID" value="CAH0558883.1"/>
    <property type="molecule type" value="Genomic_DNA"/>
</dbReference>
<dbReference type="InterPro" id="IPR014756">
    <property type="entry name" value="Ig_E-set"/>
</dbReference>
<sequence>MFPLINWIIDQFAIFVKDDDNDDKLLNPFSIALYMLFPVSALIFVLAKKEHQSKLLVLLDRNCISVICPSFSKRRKILKWASGRLPLNWSSHLKTLSGGIVEFWNDGSLLCTLINTAVPGACPNPHRHWKKSPVHAQAVAYKYLGVLPQFTHKDFEDKFPVQERRFINFLYEIHQAINTGPSEKDVLEQTFSVEYLARGMGLCAGERHRKVTFYIYPHKKTRTINTICITIRGPFSTFGKRTFNYPNVQNFSQSNNKTNAQENNSSIFASFALDLTLFLGKDKHRDIDDIPVEIEIEKERIRVTYIPKNYGMYEIKLLSDNEIISGSPYNIHIIDNTTNKIDTFDNKPTKINKPVHIIKDTRTTIKGSNFTTNKNPDLPIITIKDIEKIIEEKAITDDIVDLNNSKNYHNQIKNNNKLRNVNEDKCIKSFVDKFQASPNCSVPILGEITNVNKSEKKAEPIFKIVTSPICPNHIVPEVVEKNLNDKRKSLQKQSIVETIEDVVNSSFSDSENEDNLMSSGDFSKSLPNLSESCQESKSIFLKNKAFWETVSKSSLNTTMPKSTPVPVIKKNIFSSLDNVSIYQVPHKEIKTYKSIDNSLDYCTIFTIKQRKQFLMKTECETDNAKMNNISNCMKFTNFENDDSKCKPQGNNCSDKVEKESISTNKLYKENFIRNDFRNADESSLLKSHFSNSVKYFKQLERTLKPKKKIIYTKN</sequence>
<keyword evidence="2" id="KW-0812">Transmembrane</keyword>
<evidence type="ECO:0000256" key="1">
    <source>
        <dbReference type="PROSITE-ProRule" id="PRU00087"/>
    </source>
</evidence>
<keyword evidence="4" id="KW-1185">Reference proteome</keyword>
<accession>A0A9P0BAJ6</accession>
<name>A0A9P0BAJ6_BRAAE</name>
<protein>
    <recommendedName>
        <fullName evidence="5">Calponin-homology (CH) domain-containing protein</fullName>
    </recommendedName>
</protein>
<dbReference type="InterPro" id="IPR036872">
    <property type="entry name" value="CH_dom_sf"/>
</dbReference>
<organism evidence="3 4">
    <name type="scientific">Brassicogethes aeneus</name>
    <name type="common">Rape pollen beetle</name>
    <name type="synonym">Meligethes aeneus</name>
    <dbReference type="NCBI Taxonomy" id="1431903"/>
    <lineage>
        <taxon>Eukaryota</taxon>
        <taxon>Metazoa</taxon>
        <taxon>Ecdysozoa</taxon>
        <taxon>Arthropoda</taxon>
        <taxon>Hexapoda</taxon>
        <taxon>Insecta</taxon>
        <taxon>Pterygota</taxon>
        <taxon>Neoptera</taxon>
        <taxon>Endopterygota</taxon>
        <taxon>Coleoptera</taxon>
        <taxon>Polyphaga</taxon>
        <taxon>Cucujiformia</taxon>
        <taxon>Nitidulidae</taxon>
        <taxon>Meligethinae</taxon>
        <taxon>Brassicogethes</taxon>
    </lineage>
</organism>
<feature type="repeat" description="Filamin" evidence="1">
    <location>
        <begin position="303"/>
        <end position="333"/>
    </location>
</feature>
<reference evidence="3" key="1">
    <citation type="submission" date="2021-12" db="EMBL/GenBank/DDBJ databases">
        <authorList>
            <person name="King R."/>
        </authorList>
    </citation>
    <scope>NUCLEOTIDE SEQUENCE</scope>
</reference>
<dbReference type="Proteomes" id="UP001154078">
    <property type="component" value="Chromosome 6"/>
</dbReference>
<dbReference type="OrthoDB" id="10012602at2759"/>